<dbReference type="Proteomes" id="UP000538292">
    <property type="component" value="Unassembled WGS sequence"/>
</dbReference>
<evidence type="ECO:0000313" key="5">
    <source>
        <dbReference type="Proteomes" id="UP000538292"/>
    </source>
</evidence>
<dbReference type="EMBL" id="JACEOL010000036">
    <property type="protein sequence ID" value="MBA4602876.1"/>
    <property type="molecule type" value="Genomic_DNA"/>
</dbReference>
<dbReference type="CDD" id="cd07989">
    <property type="entry name" value="LPLAT_AGPAT-like"/>
    <property type="match status" value="1"/>
</dbReference>
<proteinExistence type="predicted"/>
<dbReference type="SUPFAM" id="SSF69593">
    <property type="entry name" value="Glycerol-3-phosphate (1)-acyltransferase"/>
    <property type="match status" value="1"/>
</dbReference>
<dbReference type="PANTHER" id="PTHR10434:SF11">
    <property type="entry name" value="1-ACYL-SN-GLYCEROL-3-PHOSPHATE ACYLTRANSFERASE"/>
    <property type="match status" value="1"/>
</dbReference>
<keyword evidence="5" id="KW-1185">Reference proteome</keyword>
<dbReference type="Pfam" id="PF01553">
    <property type="entry name" value="Acyltransferase"/>
    <property type="match status" value="1"/>
</dbReference>
<name>A0A7W1XTH7_9BACL</name>
<dbReference type="RefSeq" id="WP_220184124.1">
    <property type="nucleotide sequence ID" value="NZ_JACEOL010000036.1"/>
</dbReference>
<comment type="caution">
    <text evidence="4">The sequence shown here is derived from an EMBL/GenBank/DDBJ whole genome shotgun (WGS) entry which is preliminary data.</text>
</comment>
<keyword evidence="2 4" id="KW-0012">Acyltransferase</keyword>
<evidence type="ECO:0000313" key="4">
    <source>
        <dbReference type="EMBL" id="MBA4602876.1"/>
    </source>
</evidence>
<keyword evidence="1 4" id="KW-0808">Transferase</keyword>
<dbReference type="SMART" id="SM00563">
    <property type="entry name" value="PlsC"/>
    <property type="match status" value="1"/>
</dbReference>
<evidence type="ECO:0000256" key="2">
    <source>
        <dbReference type="ARBA" id="ARBA00023315"/>
    </source>
</evidence>
<evidence type="ECO:0000259" key="3">
    <source>
        <dbReference type="SMART" id="SM00563"/>
    </source>
</evidence>
<evidence type="ECO:0000256" key="1">
    <source>
        <dbReference type="ARBA" id="ARBA00022679"/>
    </source>
</evidence>
<sequence>MLYTLLKQLVRMFLKGYHRIQVSGKDLVPTEKAFILVGNHVSYLDPFYISAMLERRIHFMAKAEAFRPLLFRLFLRFAEAFPVSRGKTDLNSIRTAMSYLKQGEAVGIFPEGKIKGDNSFEELKQGAAYLAVRARCPIIPVFIDGTEKALPSGSFWIRPVPVSIRIGRPIFPSEKGKSKENQSDLSRRIQQALLALKEQAQLKKLVEF</sequence>
<gene>
    <name evidence="4" type="ORF">H2C83_11240</name>
</gene>
<dbReference type="GO" id="GO:0003841">
    <property type="term" value="F:1-acylglycerol-3-phosphate O-acyltransferase activity"/>
    <property type="evidence" value="ECO:0007669"/>
    <property type="project" value="TreeGrafter"/>
</dbReference>
<reference evidence="4 5" key="1">
    <citation type="submission" date="2020-07" db="EMBL/GenBank/DDBJ databases">
        <title>Thermoactinomyces phylogeny.</title>
        <authorList>
            <person name="Dunlap C."/>
        </authorList>
    </citation>
    <scope>NUCLEOTIDE SEQUENCE [LARGE SCALE GENOMIC DNA]</scope>
    <source>
        <strain evidence="4 5">AMNI-1</strain>
    </source>
</reference>
<dbReference type="InterPro" id="IPR002123">
    <property type="entry name" value="Plipid/glycerol_acylTrfase"/>
</dbReference>
<organism evidence="4 5">
    <name type="scientific">Thermoactinomyces mirandus</name>
    <dbReference type="NCBI Taxonomy" id="2756294"/>
    <lineage>
        <taxon>Bacteria</taxon>
        <taxon>Bacillati</taxon>
        <taxon>Bacillota</taxon>
        <taxon>Bacilli</taxon>
        <taxon>Bacillales</taxon>
        <taxon>Thermoactinomycetaceae</taxon>
        <taxon>Thermoactinomyces</taxon>
    </lineage>
</organism>
<dbReference type="PANTHER" id="PTHR10434">
    <property type="entry name" value="1-ACYL-SN-GLYCEROL-3-PHOSPHATE ACYLTRANSFERASE"/>
    <property type="match status" value="1"/>
</dbReference>
<accession>A0A7W1XTH7</accession>
<feature type="domain" description="Phospholipid/glycerol acyltransferase" evidence="3">
    <location>
        <begin position="34"/>
        <end position="146"/>
    </location>
</feature>
<dbReference type="GO" id="GO:0006654">
    <property type="term" value="P:phosphatidic acid biosynthetic process"/>
    <property type="evidence" value="ECO:0007669"/>
    <property type="project" value="TreeGrafter"/>
</dbReference>
<dbReference type="AlphaFoldDB" id="A0A7W1XTH7"/>
<protein>
    <submittedName>
        <fullName evidence="4">1-acyl-sn-glycerol-3-phosphate acyltransferase</fullName>
    </submittedName>
</protein>